<protein>
    <recommendedName>
        <fullName evidence="4">Replication protein</fullName>
    </recommendedName>
</protein>
<dbReference type="Pfam" id="PF05908">
    <property type="entry name" value="Gamma_PGA_hydro"/>
    <property type="match status" value="1"/>
</dbReference>
<proteinExistence type="predicted"/>
<gene>
    <name evidence="2" type="ORF">GNC47_002951</name>
    <name evidence="1" type="ORF">GND17_003045</name>
    <name evidence="3" type="ORF">GND55_002804</name>
</gene>
<dbReference type="EMBL" id="DAARMD010000011">
    <property type="protein sequence ID" value="HAE2990897.1"/>
    <property type="molecule type" value="Genomic_DNA"/>
</dbReference>
<dbReference type="Gene3D" id="3.40.630.100">
    <property type="entry name" value="Poly-gamma-glutamate hydrolase, zinc-binding motif"/>
    <property type="match status" value="1"/>
</dbReference>
<organism evidence="2">
    <name type="scientific">Salmonella enterica subsp. salamae serovar 58:d:z6</name>
    <dbReference type="NCBI Taxonomy" id="41517"/>
    <lineage>
        <taxon>Bacteria</taxon>
        <taxon>Pseudomonadati</taxon>
        <taxon>Pseudomonadota</taxon>
        <taxon>Gammaproteobacteria</taxon>
        <taxon>Enterobacterales</taxon>
        <taxon>Enterobacteriaceae</taxon>
        <taxon>Salmonella</taxon>
    </lineage>
</organism>
<accession>A0A728XWD7</accession>
<evidence type="ECO:0008006" key="4">
    <source>
        <dbReference type="Google" id="ProtNLM"/>
    </source>
</evidence>
<dbReference type="EMBL" id="DAATFF010000012">
    <property type="protein sequence ID" value="HAE8504009.1"/>
    <property type="molecule type" value="Genomic_DNA"/>
</dbReference>
<evidence type="ECO:0000313" key="1">
    <source>
        <dbReference type="EMBL" id="HAE2717002.1"/>
    </source>
</evidence>
<dbReference type="EMBL" id="DAARJT010000013">
    <property type="protein sequence ID" value="HAE2717002.1"/>
    <property type="molecule type" value="Genomic_DNA"/>
</dbReference>
<reference evidence="2" key="1">
    <citation type="journal article" date="2018" name="Genome Biol.">
        <title>SKESA: strategic k-mer extension for scrupulous assemblies.</title>
        <authorList>
            <person name="Souvorov A."/>
            <person name="Agarwala R."/>
            <person name="Lipman D.J."/>
        </authorList>
    </citation>
    <scope>NUCLEOTIDE SEQUENCE</scope>
    <source>
        <strain evidence="1">151-85</strain>
        <strain evidence="2">313-87</strain>
        <strain evidence="3">464-85</strain>
    </source>
</reference>
<reference evidence="2" key="2">
    <citation type="submission" date="2018-07" db="EMBL/GenBank/DDBJ databases">
        <authorList>
            <consortium name="NCBI Pathogen Detection Project"/>
        </authorList>
    </citation>
    <scope>NUCLEOTIDE SEQUENCE</scope>
    <source>
        <strain evidence="1">151-85</strain>
        <strain evidence="2">313-87</strain>
        <strain evidence="3">464-85</strain>
    </source>
</reference>
<dbReference type="AlphaFoldDB" id="A0A728XWD7"/>
<dbReference type="InterPro" id="IPR008585">
    <property type="entry name" value="Gamma_PGA_hydro"/>
</dbReference>
<name>A0A728XWD7_SALER</name>
<evidence type="ECO:0000313" key="2">
    <source>
        <dbReference type="EMBL" id="HAE2990897.1"/>
    </source>
</evidence>
<sequence>MMKRGTMSNDTYSCFAELEKAEDKKSYNITCDMKNRSIVYAIVAPHGGKIELGTTEVSIAIARDDLSLYIFDANKPNNNKTLHITSSRFDEPHCEVMLKNVETVLGIHGAADPDTAPKERVWVGGNLSDTFETHLKETLQSLGFLVEINPKFTGNSTKNICNRGTSRQGMQVELTKSLRDKLKNDPALLSKFSSAVRTAMMLTYPTN</sequence>
<evidence type="ECO:0000313" key="3">
    <source>
        <dbReference type="EMBL" id="HAE8504009.1"/>
    </source>
</evidence>
<comment type="caution">
    <text evidence="2">The sequence shown here is derived from an EMBL/GenBank/DDBJ whole genome shotgun (WGS) entry which is preliminary data.</text>
</comment>
<dbReference type="InterPro" id="IPR038128">
    <property type="entry name" value="Gamma_PGA_hydro_sf"/>
</dbReference>